<protein>
    <submittedName>
        <fullName evidence="3">Sortase family protein</fullName>
    </submittedName>
</protein>
<dbReference type="NCBIfam" id="TIGR01076">
    <property type="entry name" value="sortase_fam"/>
    <property type="match status" value="1"/>
</dbReference>
<evidence type="ECO:0000256" key="1">
    <source>
        <dbReference type="ARBA" id="ARBA00022801"/>
    </source>
</evidence>
<dbReference type="SUPFAM" id="SSF63817">
    <property type="entry name" value="Sortase"/>
    <property type="match status" value="1"/>
</dbReference>
<evidence type="ECO:0000313" key="4">
    <source>
        <dbReference type="Proteomes" id="UP000070467"/>
    </source>
</evidence>
<comment type="caution">
    <text evidence="3">The sequence shown here is derived from an EMBL/GenBank/DDBJ whole genome shotgun (WGS) entry which is preliminary data.</text>
</comment>
<sequence>MSKKKKIIMIKKNLSKIIYLVVILLCGYFLYHSKITEVKNQQKYIEEFEKNEVSKAKDKPFSLALRPIGILYVPEINLIISVFDNASENSISKGAGLIRGTGTLKNEHDNSVLTSHNGDSGKDLFINVPKLKVHNKFYLKLIDKKIYEYNIINTIEVSPLDEEKNFLKPKDNETYVTLRTCTPIGINDKRFLATGNLIGEVDSIPKGKFTLSLYEKALIFILLICILLIILDIRKDLKQYAKNS</sequence>
<dbReference type="Pfam" id="PF04203">
    <property type="entry name" value="Sortase"/>
    <property type="match status" value="1"/>
</dbReference>
<dbReference type="Gene3D" id="2.40.260.10">
    <property type="entry name" value="Sortase"/>
    <property type="match status" value="1"/>
</dbReference>
<keyword evidence="2" id="KW-0812">Transmembrane</keyword>
<keyword evidence="1" id="KW-0378">Hydrolase</keyword>
<dbReference type="Proteomes" id="UP000070467">
    <property type="component" value="Unassembled WGS sequence"/>
</dbReference>
<reference evidence="3 4" key="1">
    <citation type="submission" date="2016-01" db="EMBL/GenBank/DDBJ databases">
        <authorList>
            <person name="Mitreva M."/>
            <person name="Pepin K.H."/>
            <person name="Mihindukulasuriya K.A."/>
            <person name="Fulton R."/>
            <person name="Fronick C."/>
            <person name="O'Laughlin M."/>
            <person name="Miner T."/>
            <person name="Herter B."/>
            <person name="Rosa B.A."/>
            <person name="Cordes M."/>
            <person name="Tomlinson C."/>
            <person name="Wollam A."/>
            <person name="Palsikar V.B."/>
            <person name="Mardis E.R."/>
            <person name="Wilson R.K."/>
        </authorList>
    </citation>
    <scope>NUCLEOTIDE SEQUENCE [LARGE SCALE GENOMIC DNA]</scope>
    <source>
        <strain evidence="3 4">KA00071</strain>
    </source>
</reference>
<feature type="transmembrane region" description="Helical" evidence="2">
    <location>
        <begin position="213"/>
        <end position="233"/>
    </location>
</feature>
<dbReference type="InterPro" id="IPR023365">
    <property type="entry name" value="Sortase_dom-sf"/>
</dbReference>
<name>A0ABR5TLG5_9BACL</name>
<keyword evidence="2" id="KW-1133">Transmembrane helix</keyword>
<evidence type="ECO:0000256" key="2">
    <source>
        <dbReference type="SAM" id="Phobius"/>
    </source>
</evidence>
<gene>
    <name evidence="3" type="ORF">HMPREF1871_00842</name>
</gene>
<accession>A0ABR5TLG5</accession>
<evidence type="ECO:0000313" key="3">
    <source>
        <dbReference type="EMBL" id="KXB57670.1"/>
    </source>
</evidence>
<proteinExistence type="predicted"/>
<dbReference type="InterPro" id="IPR005754">
    <property type="entry name" value="Sortase"/>
</dbReference>
<feature type="transmembrane region" description="Helical" evidence="2">
    <location>
        <begin position="12"/>
        <end position="31"/>
    </location>
</feature>
<organism evidence="3 4">
    <name type="scientific">Gemelliphila asaccharolytica</name>
    <dbReference type="NCBI Taxonomy" id="502393"/>
    <lineage>
        <taxon>Bacteria</taxon>
        <taxon>Bacillati</taxon>
        <taxon>Bacillota</taxon>
        <taxon>Bacilli</taxon>
        <taxon>Bacillales</taxon>
        <taxon>Gemellaceae</taxon>
        <taxon>Gemelliphila</taxon>
    </lineage>
</organism>
<keyword evidence="4" id="KW-1185">Reference proteome</keyword>
<dbReference type="EMBL" id="LSDB01000038">
    <property type="protein sequence ID" value="KXB57670.1"/>
    <property type="molecule type" value="Genomic_DNA"/>
</dbReference>
<keyword evidence="2" id="KW-0472">Membrane</keyword>